<dbReference type="Pfam" id="PF18962">
    <property type="entry name" value="Por_Secre_tail"/>
    <property type="match status" value="1"/>
</dbReference>
<dbReference type="Proteomes" id="UP001142175">
    <property type="component" value="Unassembled WGS sequence"/>
</dbReference>
<organism evidence="3 4">
    <name type="scientific">Aquiflexum gelatinilyticum</name>
    <dbReference type="NCBI Taxonomy" id="2961943"/>
    <lineage>
        <taxon>Bacteria</taxon>
        <taxon>Pseudomonadati</taxon>
        <taxon>Bacteroidota</taxon>
        <taxon>Cytophagia</taxon>
        <taxon>Cytophagales</taxon>
        <taxon>Cyclobacteriaceae</taxon>
        <taxon>Aquiflexum</taxon>
    </lineage>
</organism>
<evidence type="ECO:0000259" key="2">
    <source>
        <dbReference type="Pfam" id="PF18962"/>
    </source>
</evidence>
<reference evidence="3" key="1">
    <citation type="submission" date="2022-08" db="EMBL/GenBank/DDBJ databases">
        <authorList>
            <person name="Zhang D."/>
        </authorList>
    </citation>
    <scope>NUCLEOTIDE SEQUENCE</scope>
    <source>
        <strain evidence="3">XJ19-11</strain>
    </source>
</reference>
<keyword evidence="1" id="KW-0732">Signal</keyword>
<accession>A0A9X2SZP9</accession>
<sequence length="1684" mass="176700">MKKILLLNLIFISVVFASLGQTWNGSVSSDWNNSANWTPANIPNANNEDAVINGAGTFQPVLTSNIAIRDLTISGGTLNLGGFTLTLGDDGFFNGGTVSNGTINAVDFSSMQNTTFSGNIVLTKTAGGNNDLSGGNIFNGPTTITNNDNNRLRFASTNGDTFNSTLIVNKGGTGNVELAYNGATTYSSLTINNTSTGGQMNFGAGGGTSTLNTGGLVTSGFVGTLVINNLTQVMSVASSTFSLAVFTVANSTFLGDFQVTTTGAINFNGNNTFAGNNTFVAGNGMTMPTGNNSFSNPGGTTNFTRNAGGNSTWAGGNSFGNLNFTDNAPGFFYWNGGNTFNGNLVITNNTNSNFRMASVTGDTYNGLVTFQNNGTAFMDISYNGTNVFAQQITINNTSTTGEVRIGEVGGTSVLQTGGLVTTGFPACNILEINNFTQLTNAPNGNFNTVTFTSANNNFLGDFGVTTSGNMTFTNANIFEGNNSFISGGQITMTAGGNTFSSPTNATTIIRNGGGGITWGQGNTFGNLTLTDNSTSTLTMQGGNTFNGNTLITNNSNTNLRFANTLGDTFNGPVTFQNNGTAFMDIAYRGANTFAQQITINNSAPTGEVRFGELGGTSVLQSGGLVTADFAASNVLEINNFTQLTNAPNGTFNTVTFTSANSTFLGDFAVNTTGTGTLTFTGSNRFDGTNTFNSNARIVMGGSNFFSTVPGNNSTFIKGAASNTDDAWFGGNTFGNVHITNNSPGGYLRLANTNGDTFLGTSTFINNSPDIFDIAYNGNSSFAGQITIDNNAGGTMRFGGTTTQNGTSTLSSGALTTTNFNSGVLNIRRFTQTNPVANSTFNPVTFESESSNFQGDFNVNATTISFLGGSSFAGNNSFISAGQMNMVTGGNLFSNPGNTTILTRNGGPAAVVWGPGNTFGTLVLTDNSAQNLTMQGGNIFGPATIINNGNKLVRLANTQGDTFASTSTFINNGTNTFEIARAGINLFGDDITINNLDAGGTMNFGINGGTSTLISGGLLTTDYSVGNTLTLNNFSQISSDPNGNFSMNTFSASGSTLRGDIGITTLSGSITLQNGSLFAGNDTFNSAGLISILNNSSFPGNDIFNAATSIAISNSNTFSGSNEFNAGTTILIATNNNIGGDNIFTTTTGGITISSANSFPDNNTFNSGAGIAFTVAGGNSFSTNPGTSTVMTRTGATNNDWIGGNTFGDFTLVNNGTGRVRTANSGSGDNFVGDVTFIKNSTGAIEPAYNNVSTFGGDISTVGSNSVLTFGLGTSGFVEINGNTAQTLLTDSSNIPIFRRLRMNGTGTLELLDPITISIELDLQNGIINNDENLLTIPNTFTTLTGGSNASHVNGRIRKIGNTAFTYPFGNDGFYAPLTSSALGGAATQHFTGRYFHVNPDLIPYDRESKEPSIGIVNECEYWEFENTNSSAIPTLTMTWSSDRTCPIDDFNEFMVTQWDGSQWIDLGQTALSGDANSGSVRNQTAVPGFSSGIFTLSQSFRILPVELLSFTAEIIEDDKIKVSWSTAQEKNNAFFTLEKSFDASTWSPIGLIPGAGDSEIVLHYDFIDESPVFGRQYYRLTQTDFDGTSETFKVVGVTINSKNEKIDYKVYPNPSTGLVKILSNNTNMEDAEITVLDYQGQIVRSIKGVTGRLVEMDLSNFPKGLYLIKIKNNHYWETKKVVIH</sequence>
<evidence type="ECO:0000313" key="3">
    <source>
        <dbReference type="EMBL" id="MCR9014748.1"/>
    </source>
</evidence>
<dbReference type="NCBIfam" id="TIGR04183">
    <property type="entry name" value="Por_Secre_tail"/>
    <property type="match status" value="1"/>
</dbReference>
<feature type="chain" id="PRO_5040743822" evidence="1">
    <location>
        <begin position="18"/>
        <end position="1684"/>
    </location>
</feature>
<comment type="caution">
    <text evidence="3">The sequence shown here is derived from an EMBL/GenBank/DDBJ whole genome shotgun (WGS) entry which is preliminary data.</text>
</comment>
<gene>
    <name evidence="3" type="ORF">NU887_06835</name>
</gene>
<keyword evidence="4" id="KW-1185">Reference proteome</keyword>
<proteinExistence type="predicted"/>
<feature type="domain" description="Secretion system C-terminal sorting" evidence="2">
    <location>
        <begin position="1610"/>
        <end position="1683"/>
    </location>
</feature>
<dbReference type="InterPro" id="IPR026444">
    <property type="entry name" value="Secre_tail"/>
</dbReference>
<dbReference type="RefSeq" id="WP_258422629.1">
    <property type="nucleotide sequence ID" value="NZ_JANSUY010000003.1"/>
</dbReference>
<protein>
    <submittedName>
        <fullName evidence="3">T9SS type A sorting domain-containing protein</fullName>
    </submittedName>
</protein>
<dbReference type="EMBL" id="JANSUY010000003">
    <property type="protein sequence ID" value="MCR9014748.1"/>
    <property type="molecule type" value="Genomic_DNA"/>
</dbReference>
<evidence type="ECO:0000313" key="4">
    <source>
        <dbReference type="Proteomes" id="UP001142175"/>
    </source>
</evidence>
<name>A0A9X2SZP9_9BACT</name>
<evidence type="ECO:0000256" key="1">
    <source>
        <dbReference type="SAM" id="SignalP"/>
    </source>
</evidence>
<feature type="signal peptide" evidence="1">
    <location>
        <begin position="1"/>
        <end position="17"/>
    </location>
</feature>